<dbReference type="RefSeq" id="WP_159659945.1">
    <property type="nucleotide sequence ID" value="NZ_AQPF01000003.1"/>
</dbReference>
<organism evidence="3 4">
    <name type="scientific">Alcanivorax xiamenensis</name>
    <dbReference type="NCBI Taxonomy" id="1177156"/>
    <lineage>
        <taxon>Bacteria</taxon>
        <taxon>Pseudomonadati</taxon>
        <taxon>Pseudomonadota</taxon>
        <taxon>Gammaproteobacteria</taxon>
        <taxon>Oceanospirillales</taxon>
        <taxon>Alcanivoracaceae</taxon>
        <taxon>Alcanivorax</taxon>
    </lineage>
</organism>
<reference evidence="3 4" key="1">
    <citation type="submission" date="2012-09" db="EMBL/GenBank/DDBJ databases">
        <title>Genome Sequence of alkane-degrading Bacterium Alcanivorax sp. 6-D-6.</title>
        <authorList>
            <person name="Lai Q."/>
            <person name="Shao Z."/>
        </authorList>
    </citation>
    <scope>NUCLEOTIDE SEQUENCE [LARGE SCALE GENOMIC DNA]</scope>
    <source>
        <strain evidence="3 4">6-D-6</strain>
    </source>
</reference>
<evidence type="ECO:0000313" key="4">
    <source>
        <dbReference type="Proteomes" id="UP000771797"/>
    </source>
</evidence>
<name>A0ABQ6YC49_9GAMM</name>
<dbReference type="InterPro" id="IPR006869">
    <property type="entry name" value="DUF547"/>
</dbReference>
<comment type="caution">
    <text evidence="3">The sequence shown here is derived from an EMBL/GenBank/DDBJ whole genome shotgun (WGS) entry which is preliminary data.</text>
</comment>
<protein>
    <recommendedName>
        <fullName evidence="2">DUF547 domain-containing protein</fullName>
    </recommendedName>
</protein>
<feature type="signal peptide" evidence="1">
    <location>
        <begin position="1"/>
        <end position="18"/>
    </location>
</feature>
<evidence type="ECO:0000259" key="2">
    <source>
        <dbReference type="Pfam" id="PF04784"/>
    </source>
</evidence>
<dbReference type="EMBL" id="AQPF01000003">
    <property type="protein sequence ID" value="KAF0807685.1"/>
    <property type="molecule type" value="Genomic_DNA"/>
</dbReference>
<keyword evidence="4" id="KW-1185">Reference proteome</keyword>
<dbReference type="PANTHER" id="PTHR46361:SF3">
    <property type="entry name" value="ELECTRON CARRIER_ PROTEIN DISULFIDE OXIDOREDUCTASE"/>
    <property type="match status" value="1"/>
</dbReference>
<sequence>MRPLLTIALVLFTHTAIAFDHGDWDTLLKKHVHWVRGGVASQVDYQGMAADRPRLDRYLDDLSTVSERQFQDFDRNQQLAFLINAYNAFTLRLILDQTPHPDSIRDIGGLFSGPWDQRFFTLLGERRTLDEVEHGLIRDNPDLMDPRIHFAVNCASIGCPALRPEAYTSERLDWQLEDSTHRFLSDRSRNQFDQESRRLSVSSIFKWYRDDFANAAGDLGAWLADYSGPLGLTTRDADLLRDNRLAIRFLPYDWSLNGLPTDQ</sequence>
<feature type="domain" description="DUF547" evidence="2">
    <location>
        <begin position="71"/>
        <end position="184"/>
    </location>
</feature>
<evidence type="ECO:0000313" key="3">
    <source>
        <dbReference type="EMBL" id="KAF0807685.1"/>
    </source>
</evidence>
<proteinExistence type="predicted"/>
<dbReference type="Proteomes" id="UP000771797">
    <property type="component" value="Unassembled WGS sequence"/>
</dbReference>
<keyword evidence="1" id="KW-0732">Signal</keyword>
<gene>
    <name evidence="3" type="ORF">A6D6_00682</name>
</gene>
<accession>A0ABQ6YC49</accession>
<feature type="chain" id="PRO_5045474500" description="DUF547 domain-containing protein" evidence="1">
    <location>
        <begin position="19"/>
        <end position="263"/>
    </location>
</feature>
<dbReference type="PANTHER" id="PTHR46361">
    <property type="entry name" value="ELECTRON CARRIER/ PROTEIN DISULFIDE OXIDOREDUCTASE"/>
    <property type="match status" value="1"/>
</dbReference>
<evidence type="ECO:0000256" key="1">
    <source>
        <dbReference type="SAM" id="SignalP"/>
    </source>
</evidence>
<dbReference type="Pfam" id="PF04784">
    <property type="entry name" value="DUF547"/>
    <property type="match status" value="1"/>
</dbReference>